<evidence type="ECO:0000256" key="3">
    <source>
        <dbReference type="ARBA" id="ARBA00022588"/>
    </source>
</evidence>
<keyword evidence="7" id="KW-0677">Repeat</keyword>
<dbReference type="GO" id="GO:0045087">
    <property type="term" value="P:innate immune response"/>
    <property type="evidence" value="ECO:0007669"/>
    <property type="project" value="UniProtKB-KW"/>
</dbReference>
<keyword evidence="10 13" id="KW-0472">Membrane</keyword>
<feature type="chain" id="PRO_5042871802" description="TIR domain-containing protein" evidence="14">
    <location>
        <begin position="20"/>
        <end position="715"/>
    </location>
</feature>
<dbReference type="InterPro" id="IPR035897">
    <property type="entry name" value="Toll_tir_struct_dom_sf"/>
</dbReference>
<proteinExistence type="inferred from homology"/>
<comment type="caution">
    <text evidence="16">The sequence shown here is derived from an EMBL/GenBank/DDBJ whole genome shotgun (WGS) entry which is preliminary data.</text>
</comment>
<dbReference type="GO" id="GO:0007165">
    <property type="term" value="P:signal transduction"/>
    <property type="evidence" value="ECO:0007669"/>
    <property type="project" value="InterPro"/>
</dbReference>
<dbReference type="SMART" id="SM00255">
    <property type="entry name" value="TIR"/>
    <property type="match status" value="1"/>
</dbReference>
<dbReference type="Pfam" id="PF01582">
    <property type="entry name" value="TIR"/>
    <property type="match status" value="1"/>
</dbReference>
<dbReference type="PROSITE" id="PS51450">
    <property type="entry name" value="LRR"/>
    <property type="match status" value="1"/>
</dbReference>
<dbReference type="Pfam" id="PF13855">
    <property type="entry name" value="LRR_8"/>
    <property type="match status" value="3"/>
</dbReference>
<dbReference type="AlphaFoldDB" id="A0AAN9GEH4"/>
<dbReference type="InterPro" id="IPR000157">
    <property type="entry name" value="TIR_dom"/>
</dbReference>
<evidence type="ECO:0000256" key="10">
    <source>
        <dbReference type="ARBA" id="ARBA00023136"/>
    </source>
</evidence>
<comment type="subcellular location">
    <subcellularLocation>
        <location evidence="1">Membrane</location>
        <topology evidence="1">Single-pass type I membrane protein</topology>
    </subcellularLocation>
</comment>
<keyword evidence="11" id="KW-0675">Receptor</keyword>
<evidence type="ECO:0000256" key="7">
    <source>
        <dbReference type="ARBA" id="ARBA00022737"/>
    </source>
</evidence>
<keyword evidence="12" id="KW-0325">Glycoprotein</keyword>
<dbReference type="Gene3D" id="3.80.10.10">
    <property type="entry name" value="Ribonuclease Inhibitor"/>
    <property type="match status" value="3"/>
</dbReference>
<dbReference type="PANTHER" id="PTHR24365:SF530">
    <property type="entry name" value="MSTPROX-RELATED"/>
    <property type="match status" value="1"/>
</dbReference>
<evidence type="ECO:0000256" key="9">
    <source>
        <dbReference type="ARBA" id="ARBA00022989"/>
    </source>
</evidence>
<dbReference type="GO" id="GO:0005886">
    <property type="term" value="C:plasma membrane"/>
    <property type="evidence" value="ECO:0007669"/>
    <property type="project" value="TreeGrafter"/>
</dbReference>
<evidence type="ECO:0000256" key="2">
    <source>
        <dbReference type="ARBA" id="ARBA00009634"/>
    </source>
</evidence>
<sequence length="715" mass="81637">MYWVASHSVLVLFVSFTLSAHIGHISHVQIKRAAINHTAKAKATFSYPCGDDLCLCSKRRADCSGHSDGLQYIPKLPHGIQTLNFTGNNLTSISRDNFFSNVTRIAQLDLSKNGLTKISPGAFRKLSLLSRLLLNGNPLNYTQLHHVLSVSSLQSLHLEMCGLGTIPRHFFDNADLPRLTNIALDKNYLDIVDVDQFTSLTGLANLSLSYSEISHAYVSRAVQLTALDLGFNALYHFPKTCSQNGTSLFPRLRVLDLQENRISSVPTEVCLPQLQLLGLSKNRISGLTTDSFSDHKFPQLEILFLRQMSNGMHCIQRSAFNNRMLKILDLTFNNINFLLNVDNDSFANLTQLKELQASHNFFPVENNKFLRLTGHLLNLETLVLERTQTERISSELFNRFQKLEKLLLNRNYISVIPDGVFDNLTRLKHLDLAKNRISLIKPTTFSGATRNRLEYVDLNRNPFSCSCDLIWFQHWLASNKSLFDHTWGTYDCSNIPGLHVEDFHLVAQACLLRFDASAMIIVVISLVLLILTVVVTVFRYRWHFRLVLYEAFRGHGDASRRRLQTGHFDYDIFVSHDSDDLPWVRKHLMPELEEHLGLRLCLHQRDFTLGRNIVDNIADCVERSKKVMMLFSSSFVQSQWCQFELSLCLTHVMDFDDALIIVCLDDVPSRDLTTAMMAVLKTTTYIQWMDDRDAITSFWGRLRVAVNEILPHRAS</sequence>
<keyword evidence="17" id="KW-1185">Reference proteome</keyword>
<dbReference type="Gene3D" id="3.40.50.10140">
    <property type="entry name" value="Toll/interleukin-1 receptor homology (TIR) domain"/>
    <property type="match status" value="1"/>
</dbReference>
<gene>
    <name evidence="16" type="ORF">V1264_018675</name>
</gene>
<keyword evidence="8" id="KW-0391">Immunity</keyword>
<dbReference type="SMART" id="SM00369">
    <property type="entry name" value="LRR_TYP"/>
    <property type="match status" value="9"/>
</dbReference>
<dbReference type="InterPro" id="IPR003591">
    <property type="entry name" value="Leu-rich_rpt_typical-subtyp"/>
</dbReference>
<keyword evidence="4" id="KW-0433">Leucine-rich repeat</keyword>
<dbReference type="SUPFAM" id="SSF52058">
    <property type="entry name" value="L domain-like"/>
    <property type="match status" value="2"/>
</dbReference>
<feature type="domain" description="TIR" evidence="15">
    <location>
        <begin position="568"/>
        <end position="706"/>
    </location>
</feature>
<evidence type="ECO:0000256" key="8">
    <source>
        <dbReference type="ARBA" id="ARBA00022859"/>
    </source>
</evidence>
<dbReference type="PROSITE" id="PS50104">
    <property type="entry name" value="TIR"/>
    <property type="match status" value="1"/>
</dbReference>
<feature type="signal peptide" evidence="14">
    <location>
        <begin position="1"/>
        <end position="19"/>
    </location>
</feature>
<evidence type="ECO:0000256" key="1">
    <source>
        <dbReference type="ARBA" id="ARBA00004479"/>
    </source>
</evidence>
<accession>A0AAN9GEH4</accession>
<dbReference type="SUPFAM" id="SSF52200">
    <property type="entry name" value="Toll/Interleukin receptor TIR domain"/>
    <property type="match status" value="1"/>
</dbReference>
<evidence type="ECO:0000256" key="11">
    <source>
        <dbReference type="ARBA" id="ARBA00023170"/>
    </source>
</evidence>
<feature type="transmembrane region" description="Helical" evidence="13">
    <location>
        <begin position="518"/>
        <end position="538"/>
    </location>
</feature>
<evidence type="ECO:0000313" key="17">
    <source>
        <dbReference type="Proteomes" id="UP001374579"/>
    </source>
</evidence>
<evidence type="ECO:0000256" key="12">
    <source>
        <dbReference type="ARBA" id="ARBA00023180"/>
    </source>
</evidence>
<comment type="similarity">
    <text evidence="2">Belongs to the Toll-like receptor family.</text>
</comment>
<evidence type="ECO:0000259" key="15">
    <source>
        <dbReference type="PROSITE" id="PS50104"/>
    </source>
</evidence>
<keyword evidence="3" id="KW-0399">Innate immunity</keyword>
<name>A0AAN9GEH4_9CAEN</name>
<evidence type="ECO:0000256" key="13">
    <source>
        <dbReference type="SAM" id="Phobius"/>
    </source>
</evidence>
<protein>
    <recommendedName>
        <fullName evidence="15">TIR domain-containing protein</fullName>
    </recommendedName>
</protein>
<dbReference type="PANTHER" id="PTHR24365">
    <property type="entry name" value="TOLL-LIKE RECEPTOR"/>
    <property type="match status" value="1"/>
</dbReference>
<organism evidence="16 17">
    <name type="scientific">Littorina saxatilis</name>
    <dbReference type="NCBI Taxonomy" id="31220"/>
    <lineage>
        <taxon>Eukaryota</taxon>
        <taxon>Metazoa</taxon>
        <taxon>Spiralia</taxon>
        <taxon>Lophotrochozoa</taxon>
        <taxon>Mollusca</taxon>
        <taxon>Gastropoda</taxon>
        <taxon>Caenogastropoda</taxon>
        <taxon>Littorinimorpha</taxon>
        <taxon>Littorinoidea</taxon>
        <taxon>Littorinidae</taxon>
        <taxon>Littorina</taxon>
    </lineage>
</organism>
<reference evidence="16 17" key="1">
    <citation type="submission" date="2024-02" db="EMBL/GenBank/DDBJ databases">
        <title>Chromosome-scale genome assembly of the rough periwinkle Littorina saxatilis.</title>
        <authorList>
            <person name="De Jode A."/>
            <person name="Faria R."/>
            <person name="Formenti G."/>
            <person name="Sims Y."/>
            <person name="Smith T.P."/>
            <person name="Tracey A."/>
            <person name="Wood J.M.D."/>
            <person name="Zagrodzka Z.B."/>
            <person name="Johannesson K."/>
            <person name="Butlin R.K."/>
            <person name="Leder E.H."/>
        </authorList>
    </citation>
    <scope>NUCLEOTIDE SEQUENCE [LARGE SCALE GENOMIC DNA]</scope>
    <source>
        <strain evidence="16">Snail1</strain>
        <tissue evidence="16">Muscle</tissue>
    </source>
</reference>
<dbReference type="Proteomes" id="UP001374579">
    <property type="component" value="Unassembled WGS sequence"/>
</dbReference>
<dbReference type="EMBL" id="JBAMIC010000008">
    <property type="protein sequence ID" value="KAK7103865.1"/>
    <property type="molecule type" value="Genomic_DNA"/>
</dbReference>
<dbReference type="InterPro" id="IPR001611">
    <property type="entry name" value="Leu-rich_rpt"/>
</dbReference>
<keyword evidence="9 13" id="KW-1133">Transmembrane helix</keyword>
<evidence type="ECO:0000256" key="14">
    <source>
        <dbReference type="SAM" id="SignalP"/>
    </source>
</evidence>
<dbReference type="GO" id="GO:0038023">
    <property type="term" value="F:signaling receptor activity"/>
    <property type="evidence" value="ECO:0007669"/>
    <property type="project" value="TreeGrafter"/>
</dbReference>
<dbReference type="InterPro" id="IPR032675">
    <property type="entry name" value="LRR_dom_sf"/>
</dbReference>
<evidence type="ECO:0000256" key="5">
    <source>
        <dbReference type="ARBA" id="ARBA00022692"/>
    </source>
</evidence>
<evidence type="ECO:0000313" key="16">
    <source>
        <dbReference type="EMBL" id="KAK7103865.1"/>
    </source>
</evidence>
<keyword evidence="6 14" id="KW-0732">Signal</keyword>
<evidence type="ECO:0000256" key="4">
    <source>
        <dbReference type="ARBA" id="ARBA00022614"/>
    </source>
</evidence>
<dbReference type="PRINTS" id="PR01537">
    <property type="entry name" value="INTRLKN1R1F"/>
</dbReference>
<evidence type="ECO:0000256" key="6">
    <source>
        <dbReference type="ARBA" id="ARBA00022729"/>
    </source>
</evidence>
<dbReference type="FunFam" id="3.40.50.10140:FF:000001">
    <property type="entry name" value="Toll-like receptor 2"/>
    <property type="match status" value="1"/>
</dbReference>
<keyword evidence="5 13" id="KW-0812">Transmembrane</keyword>